<dbReference type="EMBL" id="UINC01117448">
    <property type="protein sequence ID" value="SVC89879.1"/>
    <property type="molecule type" value="Genomic_DNA"/>
</dbReference>
<evidence type="ECO:0000313" key="1">
    <source>
        <dbReference type="EMBL" id="SVC89879.1"/>
    </source>
</evidence>
<name>A0A382QWL2_9ZZZZ</name>
<sequence>MKVEIYYNLNKHVLSVRQKGIVIKHTPAAEVFNAKFVVQPGGRKRVLREKRKNVHAFVRGTAGRLSKTILSEMLGRKYKTPGNWVRVTYNPYKYNSFVEAESGEPIHGSPHVIISGRTVYAQKKVVDTKSIL</sequence>
<dbReference type="InterPro" id="IPR058002">
    <property type="entry name" value="Gp82"/>
</dbReference>
<gene>
    <name evidence="1" type="ORF">METZ01_LOCUS342733</name>
</gene>
<organism evidence="1">
    <name type="scientific">marine metagenome</name>
    <dbReference type="NCBI Taxonomy" id="408172"/>
    <lineage>
        <taxon>unclassified sequences</taxon>
        <taxon>metagenomes</taxon>
        <taxon>ecological metagenomes</taxon>
    </lineage>
</organism>
<dbReference type="Pfam" id="PF25735">
    <property type="entry name" value="Phage_L5_gp82"/>
    <property type="match status" value="1"/>
</dbReference>
<reference evidence="1" key="1">
    <citation type="submission" date="2018-05" db="EMBL/GenBank/DDBJ databases">
        <authorList>
            <person name="Lanie J.A."/>
            <person name="Ng W.-L."/>
            <person name="Kazmierczak K.M."/>
            <person name="Andrzejewski T.M."/>
            <person name="Davidsen T.M."/>
            <person name="Wayne K.J."/>
            <person name="Tettelin H."/>
            <person name="Glass J.I."/>
            <person name="Rusch D."/>
            <person name="Podicherti R."/>
            <person name="Tsui H.-C.T."/>
            <person name="Winkler M.E."/>
        </authorList>
    </citation>
    <scope>NUCLEOTIDE SEQUENCE</scope>
</reference>
<dbReference type="AlphaFoldDB" id="A0A382QWL2"/>
<proteinExistence type="predicted"/>
<accession>A0A382QWL2</accession>
<protein>
    <submittedName>
        <fullName evidence="1">Uncharacterized protein</fullName>
    </submittedName>
</protein>